<evidence type="ECO:0000256" key="1">
    <source>
        <dbReference type="SAM" id="SignalP"/>
    </source>
</evidence>
<gene>
    <name evidence="2" type="ORF">NNL38_20870</name>
</gene>
<organism evidence="2 3">
    <name type="scientific">Photobacterium atrarenae</name>
    <dbReference type="NCBI Taxonomy" id="865757"/>
    <lineage>
        <taxon>Bacteria</taxon>
        <taxon>Pseudomonadati</taxon>
        <taxon>Pseudomonadota</taxon>
        <taxon>Gammaproteobacteria</taxon>
        <taxon>Vibrionales</taxon>
        <taxon>Vibrionaceae</taxon>
        <taxon>Photobacterium</taxon>
    </lineage>
</organism>
<name>A0ABY5GK30_9GAMM</name>
<dbReference type="EMBL" id="CP101509">
    <property type="protein sequence ID" value="UTV29474.1"/>
    <property type="molecule type" value="Genomic_DNA"/>
</dbReference>
<evidence type="ECO:0000313" key="2">
    <source>
        <dbReference type="EMBL" id="UTV29474.1"/>
    </source>
</evidence>
<accession>A0ABY5GK30</accession>
<sequence>MKLILALLYGLFFALPLSLQAAPFNSFILDNLTIPASQILSGGPGKDGIPAILKPRFVAASQARFLSPDDVILGLSMGGVSKAYPIKILNWHEIVNDKIKGRSFIVSYCPLCGSGMAFLSKQQGRTLTFGVSGLLYNSDVLMYDHQTESLWSQIRGKAISGSLSGRSLQQYPLTLTRWQAWREAHPATLVLSTQTGYVRNYQQDPYAGYARSPRLYFPVANQAPASYPTKETVLGYKGKNSVIAFPFSELRKQDKPKFSYTFEGNRLLIHWDKDNQSAWITDPQGQLLTTTILYWFAWYAFYPDSLIFKA</sequence>
<keyword evidence="3" id="KW-1185">Reference proteome</keyword>
<dbReference type="RefSeq" id="WP_255390791.1">
    <property type="nucleotide sequence ID" value="NZ_CP101509.1"/>
</dbReference>
<proteinExistence type="predicted"/>
<evidence type="ECO:0000313" key="3">
    <source>
        <dbReference type="Proteomes" id="UP001057998"/>
    </source>
</evidence>
<reference evidence="2" key="1">
    <citation type="submission" date="2022-07" db="EMBL/GenBank/DDBJ databases">
        <title>Genome sequencing of Photobacterium atrarenae GJH2-4.</title>
        <authorList>
            <person name="Park S.-J."/>
        </authorList>
    </citation>
    <scope>NUCLEOTIDE SEQUENCE</scope>
    <source>
        <strain evidence="2">GJH2-4</strain>
    </source>
</reference>
<keyword evidence="1" id="KW-0732">Signal</keyword>
<feature type="signal peptide" evidence="1">
    <location>
        <begin position="1"/>
        <end position="21"/>
    </location>
</feature>
<feature type="chain" id="PRO_5047154667" evidence="1">
    <location>
        <begin position="22"/>
        <end position="310"/>
    </location>
</feature>
<dbReference type="InterPro" id="IPR021516">
    <property type="entry name" value="DUF3179"/>
</dbReference>
<dbReference type="Pfam" id="PF11376">
    <property type="entry name" value="DUF3179"/>
    <property type="match status" value="1"/>
</dbReference>
<protein>
    <submittedName>
        <fullName evidence="2">DUF3179 domain-containing protein</fullName>
    </submittedName>
</protein>
<dbReference type="Proteomes" id="UP001057998">
    <property type="component" value="Chromosome 2"/>
</dbReference>